<feature type="domain" description="Peptidase M20 dimerisation" evidence="18">
    <location>
        <begin position="209"/>
        <end position="291"/>
    </location>
</feature>
<evidence type="ECO:0000259" key="18">
    <source>
        <dbReference type="Pfam" id="PF07687"/>
    </source>
</evidence>
<keyword evidence="6" id="KW-0862">Zinc</keyword>
<dbReference type="Gene3D" id="3.40.630.10">
    <property type="entry name" value="Zn peptidases"/>
    <property type="match status" value="2"/>
</dbReference>
<evidence type="ECO:0000256" key="4">
    <source>
        <dbReference type="ARBA" id="ARBA00022723"/>
    </source>
</evidence>
<reference evidence="19 20" key="1">
    <citation type="submission" date="2016-11" db="EMBL/GenBank/DDBJ databases">
        <authorList>
            <person name="Jaros S."/>
            <person name="Januszkiewicz K."/>
            <person name="Wedrychowicz H."/>
        </authorList>
    </citation>
    <scope>NUCLEOTIDE SEQUENCE [LARGE SCALE GENOMIC DNA]</scope>
    <source>
        <strain evidence="19 20">DSM 13106</strain>
    </source>
</reference>
<evidence type="ECO:0000256" key="13">
    <source>
        <dbReference type="ARBA" id="ARBA00071271"/>
    </source>
</evidence>
<evidence type="ECO:0000256" key="3">
    <source>
        <dbReference type="ARBA" id="ARBA00022670"/>
    </source>
</evidence>
<dbReference type="Pfam" id="PF01546">
    <property type="entry name" value="Peptidase_M20"/>
    <property type="match status" value="1"/>
</dbReference>
<dbReference type="SUPFAM" id="SSF53187">
    <property type="entry name" value="Zn-dependent exopeptidases"/>
    <property type="match status" value="1"/>
</dbReference>
<dbReference type="FunFam" id="3.40.630.10:FF:000015">
    <property type="entry name" value="Aminoacyl-histidine dipeptidase PepD"/>
    <property type="match status" value="1"/>
</dbReference>
<gene>
    <name evidence="19" type="ORF">SAMN02745180_01255</name>
</gene>
<organism evidence="19 20">
    <name type="scientific">Sporanaerobacter acetigenes DSM 13106</name>
    <dbReference type="NCBI Taxonomy" id="1123281"/>
    <lineage>
        <taxon>Bacteria</taxon>
        <taxon>Bacillati</taxon>
        <taxon>Bacillota</taxon>
        <taxon>Tissierellia</taxon>
        <taxon>Tissierellales</taxon>
        <taxon>Sporanaerobacteraceae</taxon>
        <taxon>Sporanaerobacter</taxon>
    </lineage>
</organism>
<keyword evidence="20" id="KW-1185">Reference proteome</keyword>
<evidence type="ECO:0000256" key="11">
    <source>
        <dbReference type="ARBA" id="ARBA00044252"/>
    </source>
</evidence>
<dbReference type="PANTHER" id="PTHR43501:SF1">
    <property type="entry name" value="CYTOSOL NON-SPECIFIC DIPEPTIDASE"/>
    <property type="match status" value="1"/>
</dbReference>
<evidence type="ECO:0000256" key="5">
    <source>
        <dbReference type="ARBA" id="ARBA00022801"/>
    </source>
</evidence>
<keyword evidence="4" id="KW-0479">Metal-binding</keyword>
<keyword evidence="8" id="KW-0170">Cobalt</keyword>
<dbReference type="GO" id="GO:0005829">
    <property type="term" value="C:cytosol"/>
    <property type="evidence" value="ECO:0007669"/>
    <property type="project" value="TreeGrafter"/>
</dbReference>
<evidence type="ECO:0000256" key="14">
    <source>
        <dbReference type="ARBA" id="ARBA00075285"/>
    </source>
</evidence>
<dbReference type="CDD" id="cd03890">
    <property type="entry name" value="M20_pepD"/>
    <property type="match status" value="1"/>
</dbReference>
<dbReference type="PIRSF" id="PIRSF016599">
    <property type="entry name" value="Xaa-His_dipept"/>
    <property type="match status" value="1"/>
</dbReference>
<dbReference type="OrthoDB" id="9773892at2"/>
<evidence type="ECO:0000313" key="19">
    <source>
        <dbReference type="EMBL" id="SHH87331.1"/>
    </source>
</evidence>
<dbReference type="InterPro" id="IPR002933">
    <property type="entry name" value="Peptidase_M20"/>
</dbReference>
<dbReference type="EMBL" id="FQXR01000005">
    <property type="protein sequence ID" value="SHH87331.1"/>
    <property type="molecule type" value="Genomic_DNA"/>
</dbReference>
<evidence type="ECO:0000256" key="2">
    <source>
        <dbReference type="ARBA" id="ARBA00001947"/>
    </source>
</evidence>
<dbReference type="RefSeq" id="WP_072743941.1">
    <property type="nucleotide sequence ID" value="NZ_FQXR01000005.1"/>
</dbReference>
<evidence type="ECO:0000256" key="17">
    <source>
        <dbReference type="ARBA" id="ARBA00078074"/>
    </source>
</evidence>
<dbReference type="Proteomes" id="UP000184389">
    <property type="component" value="Unassembled WGS sequence"/>
</dbReference>
<keyword evidence="7" id="KW-0482">Metalloprotease</keyword>
<dbReference type="NCBIfam" id="TIGR01893">
    <property type="entry name" value="aa-his-dipept"/>
    <property type="match status" value="1"/>
</dbReference>
<dbReference type="STRING" id="1123281.SAMN02745180_01255"/>
<evidence type="ECO:0000256" key="10">
    <source>
        <dbReference type="ARBA" id="ARBA00038976"/>
    </source>
</evidence>
<accession>A0A1M5WIQ6</accession>
<dbReference type="PRINTS" id="PR00934">
    <property type="entry name" value="XHISDIPTASE"/>
</dbReference>
<protein>
    <recommendedName>
        <fullName evidence="13">Cytosol non-specific dipeptidase</fullName>
        <ecNumber evidence="10">3.4.13.18</ecNumber>
    </recommendedName>
    <alternativeName>
        <fullName evidence="16">Aminoacyl-histidine dipeptidase</fullName>
    </alternativeName>
    <alternativeName>
        <fullName evidence="15">Beta-alanyl-histidine dipeptidase</fullName>
    </alternativeName>
    <alternativeName>
        <fullName evidence="14">Carnosinase</fullName>
    </alternativeName>
    <alternativeName>
        <fullName evidence="11">Peptidase D</fullName>
    </alternativeName>
    <alternativeName>
        <fullName evidence="17">Xaa-His dipeptidase</fullName>
    </alternativeName>
</protein>
<dbReference type="InterPro" id="IPR011650">
    <property type="entry name" value="Peptidase_M20_dimer"/>
</dbReference>
<evidence type="ECO:0000256" key="16">
    <source>
        <dbReference type="ARBA" id="ARBA00077688"/>
    </source>
</evidence>
<evidence type="ECO:0000256" key="12">
    <source>
        <dbReference type="ARBA" id="ARBA00061423"/>
    </source>
</evidence>
<dbReference type="AlphaFoldDB" id="A0A1M5WIQ6"/>
<dbReference type="GO" id="GO:0070573">
    <property type="term" value="F:metallodipeptidase activity"/>
    <property type="evidence" value="ECO:0007669"/>
    <property type="project" value="TreeGrafter"/>
</dbReference>
<comment type="cofactor">
    <cofactor evidence="1">
        <name>Co(2+)</name>
        <dbReference type="ChEBI" id="CHEBI:48828"/>
    </cofactor>
</comment>
<evidence type="ECO:0000256" key="6">
    <source>
        <dbReference type="ARBA" id="ARBA00022833"/>
    </source>
</evidence>
<dbReference type="Pfam" id="PF07687">
    <property type="entry name" value="M20_dimer"/>
    <property type="match status" value="1"/>
</dbReference>
<dbReference type="EC" id="3.4.13.18" evidence="10"/>
<sequence length="484" mass="53941">MRALENLKPERVFYYFEELTKIPHCSGEEKEISDYLANFAKEHNLDFIQDEALNVIIKKPGTKGYENLPTVVLQGHMDMVCEKDVNVCHDFSRDPLELKVDGDFISAKNTTLGADNGIAVAMCLAILESEDIPHPPLEVLATTSEETGMNGANGLDPQNIQGKILINIDSEEEGKLLVSCAGGERDRIEIPILWENRSENTSVYALKVTGLKGGHSGMEINEGRGNANKLMGRVLYEIEKQIDIRLANIEGGAKTNAIPRSAESVLVIDSDEESILKEIAIKMDSQFKNELMSADANVELVVEKLSTEESKVFSKETTEKAIATLMLVPNGVQTMSREIKGLVESSNNLGVVNTLDESIIFESSIRSSVRSLRENISNQMAIIAEILGGKWESYSAYPEWEYKENSYIREVFQKVYREQFGKELEIAAIHAGLECGLFNEKFENMDMVSFGPNMYGVHTPDEKLSISSTERTWNLLVGVLKEIK</sequence>
<proteinExistence type="inferred from homology"/>
<name>A0A1M5WIQ6_9FIRM</name>
<evidence type="ECO:0000256" key="1">
    <source>
        <dbReference type="ARBA" id="ARBA00001941"/>
    </source>
</evidence>
<evidence type="ECO:0000256" key="8">
    <source>
        <dbReference type="ARBA" id="ARBA00023285"/>
    </source>
</evidence>
<dbReference type="InterPro" id="IPR001160">
    <property type="entry name" value="Peptidase_M20C"/>
</dbReference>
<evidence type="ECO:0000256" key="7">
    <source>
        <dbReference type="ARBA" id="ARBA00023049"/>
    </source>
</evidence>
<evidence type="ECO:0000313" key="20">
    <source>
        <dbReference type="Proteomes" id="UP000184389"/>
    </source>
</evidence>
<dbReference type="FunFam" id="3.40.630.10:FF:000072">
    <property type="entry name" value="Aminoacyl-histidine dipeptidase"/>
    <property type="match status" value="1"/>
</dbReference>
<dbReference type="GO" id="GO:0046872">
    <property type="term" value="F:metal ion binding"/>
    <property type="evidence" value="ECO:0007669"/>
    <property type="project" value="UniProtKB-KW"/>
</dbReference>
<keyword evidence="5" id="KW-0378">Hydrolase</keyword>
<comment type="cofactor">
    <cofactor evidence="2">
        <name>Zn(2+)</name>
        <dbReference type="ChEBI" id="CHEBI:29105"/>
    </cofactor>
</comment>
<dbReference type="GO" id="GO:0006508">
    <property type="term" value="P:proteolysis"/>
    <property type="evidence" value="ECO:0007669"/>
    <property type="project" value="UniProtKB-KW"/>
</dbReference>
<dbReference type="PANTHER" id="PTHR43501">
    <property type="entry name" value="CYTOSOL NON-SPECIFIC DIPEPTIDASE"/>
    <property type="match status" value="1"/>
</dbReference>
<keyword evidence="3" id="KW-0645">Protease</keyword>
<evidence type="ECO:0000256" key="15">
    <source>
        <dbReference type="ARBA" id="ARBA00076004"/>
    </source>
</evidence>
<comment type="similarity">
    <text evidence="12">Belongs to the peptidase M20C family.</text>
</comment>
<evidence type="ECO:0000256" key="9">
    <source>
        <dbReference type="ARBA" id="ARBA00036421"/>
    </source>
</evidence>
<comment type="catalytic activity">
    <reaction evidence="9">
        <text>Hydrolysis of dipeptides, preferentially hydrophobic dipeptides including prolyl amino acids.</text>
        <dbReference type="EC" id="3.4.13.18"/>
    </reaction>
</comment>